<name>A0A350NYV0_9ALTE</name>
<sequence>MPSENYDFVPWDSPDDIEKFFAPLLAGARALGSKALSAGAKLNTKRLALRNKIGEKIAPAAKNLITGKKEGPLASSPASEAVESMPSAPAPEMPEPEMPETPSAPQPTEEASGFTPKKKQNQAMQFAQQSLANSQQRKQAQEQRAIDMARRGAEVGKAVPMDAAWRLLKKNEDKEIMDAAEQLETTPAQFNSQSVEPQSTLPLPLPNDRRLISAIHNRPDMKVDRRNLTFTRLIPATKATIGFQRGYEDRMRFKEGRPTPTKVEVRSIGNDHRRFALVDDEGREYSKVSGIDLHDKDVRRVPDVTNTIAGLDAVTHPVHQRKGYYKNLLDTLLQNKIGIVSSNRNPHMSQPFHEKFQQQLPTNITAAGAEYEKSKTLDESRDRMYNMYRYGFDPEFEQRALENIDTTGWGDLKPMFGSQYPMFGTVDKPLPSRL</sequence>
<dbReference type="AlphaFoldDB" id="A0A350NYV0"/>
<dbReference type="PROSITE" id="PS50035">
    <property type="entry name" value="PLD"/>
    <property type="match status" value="1"/>
</dbReference>
<accession>A0A350NYV0</accession>
<feature type="compositionally biased region" description="Polar residues" evidence="1">
    <location>
        <begin position="121"/>
        <end position="138"/>
    </location>
</feature>
<gene>
    <name evidence="3" type="ORF">DCW74_00595</name>
</gene>
<feature type="non-terminal residue" evidence="3">
    <location>
        <position position="434"/>
    </location>
</feature>
<dbReference type="GO" id="GO:0003824">
    <property type="term" value="F:catalytic activity"/>
    <property type="evidence" value="ECO:0007669"/>
    <property type="project" value="InterPro"/>
</dbReference>
<dbReference type="Proteomes" id="UP000263517">
    <property type="component" value="Unassembled WGS sequence"/>
</dbReference>
<evidence type="ECO:0000313" key="4">
    <source>
        <dbReference type="Proteomes" id="UP000263517"/>
    </source>
</evidence>
<feature type="region of interest" description="Disordered" evidence="1">
    <location>
        <begin position="187"/>
        <end position="206"/>
    </location>
</feature>
<dbReference type="GO" id="GO:0006793">
    <property type="term" value="P:phosphorus metabolic process"/>
    <property type="evidence" value="ECO:0007669"/>
    <property type="project" value="UniProtKB-ARBA"/>
</dbReference>
<dbReference type="EMBL" id="DNAN01000022">
    <property type="protein sequence ID" value="HAW74217.1"/>
    <property type="molecule type" value="Genomic_DNA"/>
</dbReference>
<evidence type="ECO:0000313" key="3">
    <source>
        <dbReference type="EMBL" id="HAW74217.1"/>
    </source>
</evidence>
<organism evidence="3 4">
    <name type="scientific">Alteromonas australica</name>
    <dbReference type="NCBI Taxonomy" id="589873"/>
    <lineage>
        <taxon>Bacteria</taxon>
        <taxon>Pseudomonadati</taxon>
        <taxon>Pseudomonadota</taxon>
        <taxon>Gammaproteobacteria</taxon>
        <taxon>Alteromonadales</taxon>
        <taxon>Alteromonadaceae</taxon>
        <taxon>Alteromonas/Salinimonas group</taxon>
        <taxon>Alteromonas</taxon>
    </lineage>
</organism>
<feature type="region of interest" description="Disordered" evidence="1">
    <location>
        <begin position="64"/>
        <end position="146"/>
    </location>
</feature>
<protein>
    <recommendedName>
        <fullName evidence="2">PLD phosphodiesterase domain-containing protein</fullName>
    </recommendedName>
</protein>
<evidence type="ECO:0000259" key="2">
    <source>
        <dbReference type="PROSITE" id="PS50035"/>
    </source>
</evidence>
<feature type="domain" description="PLD phosphodiesterase" evidence="2">
    <location>
        <begin position="267"/>
        <end position="297"/>
    </location>
</feature>
<proteinExistence type="predicted"/>
<comment type="caution">
    <text evidence="3">The sequence shown here is derived from an EMBL/GenBank/DDBJ whole genome shotgun (WGS) entry which is preliminary data.</text>
</comment>
<dbReference type="InterPro" id="IPR001736">
    <property type="entry name" value="PLipase_D/transphosphatidylase"/>
</dbReference>
<feature type="compositionally biased region" description="Polar residues" evidence="1">
    <location>
        <begin position="187"/>
        <end position="201"/>
    </location>
</feature>
<reference evidence="3 4" key="1">
    <citation type="journal article" date="2018" name="Nat. Biotechnol.">
        <title>A standardized bacterial taxonomy based on genome phylogeny substantially revises the tree of life.</title>
        <authorList>
            <person name="Parks D.H."/>
            <person name="Chuvochina M."/>
            <person name="Waite D.W."/>
            <person name="Rinke C."/>
            <person name="Skarshewski A."/>
            <person name="Chaumeil P.A."/>
            <person name="Hugenholtz P."/>
        </authorList>
    </citation>
    <scope>NUCLEOTIDE SEQUENCE [LARGE SCALE GENOMIC DNA]</scope>
    <source>
        <strain evidence="3">UBA11978</strain>
    </source>
</reference>
<evidence type="ECO:0000256" key="1">
    <source>
        <dbReference type="SAM" id="MobiDB-lite"/>
    </source>
</evidence>